<evidence type="ECO:0000256" key="1">
    <source>
        <dbReference type="SAM" id="MobiDB-lite"/>
    </source>
</evidence>
<feature type="region of interest" description="Disordered" evidence="1">
    <location>
        <begin position="1"/>
        <end position="26"/>
    </location>
</feature>
<dbReference type="EMBL" id="EQ973781">
    <property type="protein sequence ID" value="EEF48870.1"/>
    <property type="molecule type" value="Genomic_DNA"/>
</dbReference>
<sequence length="464" mass="52015">MEQRCDEQGNSGEGQNSLLPSDENRARNGNISEHISQLPEDVLLNILSRLTMKEAARTSILSTRWRHLWTYYTGIMDFDASLTMWYLQLGLGSKSLDMERHSFVSWVNQVLRSHEGPTMEGLRICFDLDSDFMYEIDSWITIAMQKRVKRLEIDLTNIEPSIKTTGSYAFPSGLLNDSSFSSLKTLQLNMVDVTGEALQHLLLSWCPLLEVLSIVNSTSLVSLKVSGSSLKLKYLEMVCCNNLKYLEITAASLVSFKYYGPLIGLPFKSVPNLVDASFGGPFCQLTIENLYQFSLYILQLETLRFDVGSAYLMREFPTNFPILSNVKHLEVTTAVSAVAHCLFPCLSLLKGCPLLHRFTLKVISCESTLVCRASQKVPEDHSHPCLKVVEVLGFQGNAAEVELVLYFLRNAAVLKNLIISPCAPCYLRSPSQLKFKETELYQSAKQHAVELGARVPPGVDFVVL</sequence>
<dbReference type="InterPro" id="IPR036047">
    <property type="entry name" value="F-box-like_dom_sf"/>
</dbReference>
<keyword evidence="4" id="KW-1185">Reference proteome</keyword>
<dbReference type="Pfam" id="PF23622">
    <property type="entry name" value="LRR_At1g61320_AtMIF1"/>
    <property type="match status" value="1"/>
</dbReference>
<dbReference type="InParanoid" id="B9RI98"/>
<organism evidence="3 4">
    <name type="scientific">Ricinus communis</name>
    <name type="common">Castor bean</name>
    <dbReference type="NCBI Taxonomy" id="3988"/>
    <lineage>
        <taxon>Eukaryota</taxon>
        <taxon>Viridiplantae</taxon>
        <taxon>Streptophyta</taxon>
        <taxon>Embryophyta</taxon>
        <taxon>Tracheophyta</taxon>
        <taxon>Spermatophyta</taxon>
        <taxon>Magnoliopsida</taxon>
        <taxon>eudicotyledons</taxon>
        <taxon>Gunneridae</taxon>
        <taxon>Pentapetalae</taxon>
        <taxon>rosids</taxon>
        <taxon>fabids</taxon>
        <taxon>Malpighiales</taxon>
        <taxon>Euphorbiaceae</taxon>
        <taxon>Acalyphoideae</taxon>
        <taxon>Acalypheae</taxon>
        <taxon>Ricinus</taxon>
    </lineage>
</organism>
<dbReference type="FunCoup" id="B9RI98">
    <property type="interactions" value="357"/>
</dbReference>
<dbReference type="GO" id="GO:0016874">
    <property type="term" value="F:ligase activity"/>
    <property type="evidence" value="ECO:0007669"/>
    <property type="project" value="UniProtKB-KW"/>
</dbReference>
<dbReference type="InterPro" id="IPR055357">
    <property type="entry name" value="LRR_At1g61320_AtMIF1"/>
</dbReference>
<proteinExistence type="predicted"/>
<protein>
    <submittedName>
        <fullName evidence="3">Ubiquitin-protein ligase, putative</fullName>
    </submittedName>
</protein>
<dbReference type="SUPFAM" id="SSF52047">
    <property type="entry name" value="RNI-like"/>
    <property type="match status" value="1"/>
</dbReference>
<dbReference type="Pfam" id="PF00646">
    <property type="entry name" value="F-box"/>
    <property type="match status" value="1"/>
</dbReference>
<accession>B9RI98</accession>
<evidence type="ECO:0000313" key="4">
    <source>
        <dbReference type="Proteomes" id="UP000008311"/>
    </source>
</evidence>
<feature type="compositionally biased region" description="Polar residues" evidence="1">
    <location>
        <begin position="8"/>
        <end position="19"/>
    </location>
</feature>
<dbReference type="InterPro" id="IPR053781">
    <property type="entry name" value="F-box_AtFBL13-like"/>
</dbReference>
<evidence type="ECO:0000259" key="2">
    <source>
        <dbReference type="PROSITE" id="PS50181"/>
    </source>
</evidence>
<dbReference type="PANTHER" id="PTHR34145:SF68">
    <property type="entry name" value="FBD DOMAIN-CONTAINING PROTEIN"/>
    <property type="match status" value="1"/>
</dbReference>
<dbReference type="PANTHER" id="PTHR34145">
    <property type="entry name" value="OS02G0105600 PROTEIN"/>
    <property type="match status" value="1"/>
</dbReference>
<evidence type="ECO:0000313" key="3">
    <source>
        <dbReference type="EMBL" id="EEF48870.1"/>
    </source>
</evidence>
<dbReference type="InterPro" id="IPR032675">
    <property type="entry name" value="LRR_dom_sf"/>
</dbReference>
<dbReference type="CDD" id="cd22160">
    <property type="entry name" value="F-box_AtFBL13-like"/>
    <property type="match status" value="1"/>
</dbReference>
<dbReference type="SUPFAM" id="SSF81383">
    <property type="entry name" value="F-box domain"/>
    <property type="match status" value="1"/>
</dbReference>
<feature type="domain" description="F-box" evidence="2">
    <location>
        <begin position="32"/>
        <end position="68"/>
    </location>
</feature>
<dbReference type="Gene3D" id="3.80.10.10">
    <property type="entry name" value="Ribonuclease Inhibitor"/>
    <property type="match status" value="1"/>
</dbReference>
<name>B9RI98_RICCO</name>
<keyword evidence="3" id="KW-0436">Ligase</keyword>
<dbReference type="AlphaFoldDB" id="B9RI98"/>
<dbReference type="Proteomes" id="UP000008311">
    <property type="component" value="Unassembled WGS sequence"/>
</dbReference>
<dbReference type="eggNOG" id="ENOG502RYMX">
    <property type="taxonomic scope" value="Eukaryota"/>
</dbReference>
<dbReference type="STRING" id="3988.B9RI98"/>
<dbReference type="PROSITE" id="PS50181">
    <property type="entry name" value="FBOX"/>
    <property type="match status" value="1"/>
</dbReference>
<dbReference type="Gene3D" id="1.20.1280.50">
    <property type="match status" value="1"/>
</dbReference>
<dbReference type="InterPro" id="IPR053772">
    <property type="entry name" value="At1g61320/At1g61330-like"/>
</dbReference>
<reference evidence="4" key="1">
    <citation type="journal article" date="2010" name="Nat. Biotechnol.">
        <title>Draft genome sequence of the oilseed species Ricinus communis.</title>
        <authorList>
            <person name="Chan A.P."/>
            <person name="Crabtree J."/>
            <person name="Zhao Q."/>
            <person name="Lorenzi H."/>
            <person name="Orvis J."/>
            <person name="Puiu D."/>
            <person name="Melake-Berhan A."/>
            <person name="Jones K.M."/>
            <person name="Redman J."/>
            <person name="Chen G."/>
            <person name="Cahoon E.B."/>
            <person name="Gedil M."/>
            <person name="Stanke M."/>
            <person name="Haas B.J."/>
            <person name="Wortman J.R."/>
            <person name="Fraser-Liggett C.M."/>
            <person name="Ravel J."/>
            <person name="Rabinowicz P.D."/>
        </authorList>
    </citation>
    <scope>NUCLEOTIDE SEQUENCE [LARGE SCALE GENOMIC DNA]</scope>
    <source>
        <strain evidence="4">cv. Hale</strain>
    </source>
</reference>
<dbReference type="InterPro" id="IPR001810">
    <property type="entry name" value="F-box_dom"/>
</dbReference>
<gene>
    <name evidence="3" type="ORF">RCOM_1577330</name>
</gene>